<evidence type="ECO:0000256" key="5">
    <source>
        <dbReference type="ARBA" id="ARBA00022989"/>
    </source>
</evidence>
<evidence type="ECO:0000256" key="6">
    <source>
        <dbReference type="ARBA" id="ARBA00023136"/>
    </source>
</evidence>
<dbReference type="InParanoid" id="D2V366"/>
<dbReference type="Pfam" id="PF07690">
    <property type="entry name" value="MFS_1"/>
    <property type="match status" value="1"/>
</dbReference>
<dbReference type="RefSeq" id="XP_002681323.1">
    <property type="nucleotide sequence ID" value="XM_002681277.1"/>
</dbReference>
<name>D2V366_NAEGR</name>
<evidence type="ECO:0000256" key="8">
    <source>
        <dbReference type="SAM" id="Phobius"/>
    </source>
</evidence>
<evidence type="ECO:0000256" key="1">
    <source>
        <dbReference type="ARBA" id="ARBA00004651"/>
    </source>
</evidence>
<feature type="transmembrane region" description="Helical" evidence="8">
    <location>
        <begin position="276"/>
        <end position="300"/>
    </location>
</feature>
<feature type="transmembrane region" description="Helical" evidence="8">
    <location>
        <begin position="65"/>
        <end position="82"/>
    </location>
</feature>
<keyword evidence="3" id="KW-1003">Cell membrane</keyword>
<dbReference type="OrthoDB" id="46230at2759"/>
<dbReference type="AlphaFoldDB" id="D2V366"/>
<feature type="transmembrane region" description="Helical" evidence="8">
    <location>
        <begin position="516"/>
        <end position="538"/>
    </location>
</feature>
<gene>
    <name evidence="9" type="ORF">NAEGRDRAFT_78378</name>
</gene>
<dbReference type="InterPro" id="IPR011701">
    <property type="entry name" value="MFS"/>
</dbReference>
<protein>
    <recommendedName>
        <fullName evidence="11">Major facilitator superfamily protein</fullName>
    </recommendedName>
</protein>
<dbReference type="KEGG" id="ngr:NAEGRDRAFT_78378"/>
<reference evidence="9 10" key="1">
    <citation type="journal article" date="2010" name="Cell">
        <title>The genome of Naegleria gruberi illuminates early eukaryotic versatility.</title>
        <authorList>
            <person name="Fritz-Laylin L.K."/>
            <person name="Prochnik S.E."/>
            <person name="Ginger M.L."/>
            <person name="Dacks J.B."/>
            <person name="Carpenter M.L."/>
            <person name="Field M.C."/>
            <person name="Kuo A."/>
            <person name="Paredez A."/>
            <person name="Chapman J."/>
            <person name="Pham J."/>
            <person name="Shu S."/>
            <person name="Neupane R."/>
            <person name="Cipriano M."/>
            <person name="Mancuso J."/>
            <person name="Tu H."/>
            <person name="Salamov A."/>
            <person name="Lindquist E."/>
            <person name="Shapiro H."/>
            <person name="Lucas S."/>
            <person name="Grigoriev I.V."/>
            <person name="Cande W.Z."/>
            <person name="Fulton C."/>
            <person name="Rokhsar D.S."/>
            <person name="Dawson S.C."/>
        </authorList>
    </citation>
    <scope>NUCLEOTIDE SEQUENCE [LARGE SCALE GENOMIC DNA]</scope>
    <source>
        <strain evidence="9 10">NEG-M</strain>
    </source>
</reference>
<keyword evidence="2" id="KW-0813">Transport</keyword>
<feature type="transmembrane region" description="Helical" evidence="8">
    <location>
        <begin position="179"/>
        <end position="198"/>
    </location>
</feature>
<organism evidence="10">
    <name type="scientific">Naegleria gruberi</name>
    <name type="common">Amoeba</name>
    <dbReference type="NCBI Taxonomy" id="5762"/>
    <lineage>
        <taxon>Eukaryota</taxon>
        <taxon>Discoba</taxon>
        <taxon>Heterolobosea</taxon>
        <taxon>Tetramitia</taxon>
        <taxon>Eutetramitia</taxon>
        <taxon>Vahlkampfiidae</taxon>
        <taxon>Naegleria</taxon>
    </lineage>
</organism>
<keyword evidence="6 8" id="KW-0472">Membrane</keyword>
<dbReference type="CDD" id="cd06173">
    <property type="entry name" value="MFS_MefA_like"/>
    <property type="match status" value="1"/>
</dbReference>
<comment type="subcellular location">
    <subcellularLocation>
        <location evidence="1">Cell membrane</location>
        <topology evidence="1">Multi-pass membrane protein</topology>
    </subcellularLocation>
</comment>
<dbReference type="PANTHER" id="PTHR43266:SF2">
    <property type="entry name" value="MAJOR FACILITATOR SUPERFAMILY (MFS) PROFILE DOMAIN-CONTAINING PROTEIN"/>
    <property type="match status" value="1"/>
</dbReference>
<evidence type="ECO:0008006" key="11">
    <source>
        <dbReference type="Google" id="ProtNLM"/>
    </source>
</evidence>
<accession>D2V366</accession>
<keyword evidence="4 8" id="KW-0812">Transmembrane</keyword>
<keyword evidence="5 8" id="KW-1133">Transmembrane helix</keyword>
<feature type="transmembrane region" description="Helical" evidence="8">
    <location>
        <begin position="482"/>
        <end position="504"/>
    </location>
</feature>
<evidence type="ECO:0000256" key="2">
    <source>
        <dbReference type="ARBA" id="ARBA00022448"/>
    </source>
</evidence>
<feature type="transmembrane region" description="Helical" evidence="8">
    <location>
        <begin position="624"/>
        <end position="646"/>
    </location>
</feature>
<dbReference type="VEuPathDB" id="AmoebaDB:NAEGRDRAFT_78378"/>
<dbReference type="OMA" id="HLQMVCP"/>
<feature type="compositionally biased region" description="Acidic residues" evidence="7">
    <location>
        <begin position="1"/>
        <end position="10"/>
    </location>
</feature>
<feature type="transmembrane region" description="Helical" evidence="8">
    <location>
        <begin position="585"/>
        <end position="612"/>
    </location>
</feature>
<keyword evidence="10" id="KW-1185">Reference proteome</keyword>
<feature type="transmembrane region" description="Helical" evidence="8">
    <location>
        <begin position="89"/>
        <end position="111"/>
    </location>
</feature>
<dbReference type="GO" id="GO:0022857">
    <property type="term" value="F:transmembrane transporter activity"/>
    <property type="evidence" value="ECO:0007669"/>
    <property type="project" value="InterPro"/>
</dbReference>
<dbReference type="InterPro" id="IPR036259">
    <property type="entry name" value="MFS_trans_sf"/>
</dbReference>
<dbReference type="SUPFAM" id="SSF103473">
    <property type="entry name" value="MFS general substrate transporter"/>
    <property type="match status" value="1"/>
</dbReference>
<dbReference type="eggNOG" id="ENOG502S1V4">
    <property type="taxonomic scope" value="Eukaryota"/>
</dbReference>
<evidence type="ECO:0000313" key="9">
    <source>
        <dbReference type="EMBL" id="EFC48579.1"/>
    </source>
</evidence>
<dbReference type="Gene3D" id="1.20.1250.20">
    <property type="entry name" value="MFS general substrate transporter like domains"/>
    <property type="match status" value="1"/>
</dbReference>
<feature type="transmembrane region" description="Helical" evidence="8">
    <location>
        <begin position="550"/>
        <end position="573"/>
    </location>
</feature>
<feature type="transmembrane region" description="Helical" evidence="8">
    <location>
        <begin position="456"/>
        <end position="476"/>
    </location>
</feature>
<dbReference type="Proteomes" id="UP000006671">
    <property type="component" value="Unassembled WGS sequence"/>
</dbReference>
<dbReference type="EMBL" id="GG738850">
    <property type="protein sequence ID" value="EFC48579.1"/>
    <property type="molecule type" value="Genomic_DNA"/>
</dbReference>
<evidence type="ECO:0000256" key="4">
    <source>
        <dbReference type="ARBA" id="ARBA00022692"/>
    </source>
</evidence>
<dbReference type="GO" id="GO:0005886">
    <property type="term" value="C:plasma membrane"/>
    <property type="evidence" value="ECO:0007669"/>
    <property type="project" value="UniProtKB-SubCell"/>
</dbReference>
<proteinExistence type="predicted"/>
<feature type="region of interest" description="Disordered" evidence="7">
    <location>
        <begin position="380"/>
        <end position="406"/>
    </location>
</feature>
<evidence type="ECO:0000313" key="10">
    <source>
        <dbReference type="Proteomes" id="UP000006671"/>
    </source>
</evidence>
<feature type="region of interest" description="Disordered" evidence="7">
    <location>
        <begin position="1"/>
        <end position="47"/>
    </location>
</feature>
<feature type="transmembrane region" description="Helical" evidence="8">
    <location>
        <begin position="210"/>
        <end position="232"/>
    </location>
</feature>
<evidence type="ECO:0000256" key="3">
    <source>
        <dbReference type="ARBA" id="ARBA00022475"/>
    </source>
</evidence>
<dbReference type="GeneID" id="8861566"/>
<sequence>MQQLNEEEPAENFKDLMETSSTPPLDREVTTNETVIESTGVGDAGDEKPIGNAKRWWRKAATIPILKHFVLFLQTYGTLFLFNHAYRSLFFMNLISGIGNFFSEIAIVSLIEGGMHNSTISNSTLSNSTNLVNRTSIDFGFHSTSFLTRLLVTSNDAIYKITQEYDVPSAAESEASGSAVSGIFISLLLPAVILMPITGIVADMFDRRKILLISDILRGFIVLLFLVAYFIGVDQVQWLVYLTIVLQYSCGSFFEPSREALVPLVVKQEDLPIANALDSLCWLAVSFLGSSVGGIVVALLGVVVNFAFDSFSFFLSGFFCVLLFKYKHLGISGIEERRRQELKELKKKEQELNNTESITSNNQQEVTGDLVIHSSEANLEDDEKVNRKKEKKEEKKNMLEEDQSPSVIETKPVSENFLVLFFKAIKNHLVELVRGVVFFSKNPLIFTSTIVKGSGAFFWFSCELILIRLSYGLFAGDNKKMGGLYMGIAKCFSGIGSGVAPVILERLLPKKYSTRTLRGILTCASFGFPICFTCYYFSILLANDPSTRDLGFAGVCLSSLILGTSGGTLWSFSITHLQMVCPNDYLGRAFAIDLGFFLNMAGITSIVLYGTILDDIFKFEPAHMALFELGSSLVLCALFSLWFFIFRKNVVTREDHLASNKQDEEVHNP</sequence>
<evidence type="ECO:0000256" key="7">
    <source>
        <dbReference type="SAM" id="MobiDB-lite"/>
    </source>
</evidence>
<dbReference type="PANTHER" id="PTHR43266">
    <property type="entry name" value="MACROLIDE-EFFLUX PROTEIN"/>
    <property type="match status" value="1"/>
</dbReference>